<accession>A0A9D1X339</accession>
<dbReference type="GO" id="GO:0005829">
    <property type="term" value="C:cytosol"/>
    <property type="evidence" value="ECO:0007669"/>
    <property type="project" value="TreeGrafter"/>
</dbReference>
<dbReference type="CDD" id="cd17574">
    <property type="entry name" value="REC_OmpR"/>
    <property type="match status" value="1"/>
</dbReference>
<evidence type="ECO:0000256" key="2">
    <source>
        <dbReference type="ARBA" id="ARBA00022553"/>
    </source>
</evidence>
<evidence type="ECO:0000256" key="8">
    <source>
        <dbReference type="PROSITE-ProRule" id="PRU00169"/>
    </source>
</evidence>
<proteinExistence type="predicted"/>
<evidence type="ECO:0000256" key="3">
    <source>
        <dbReference type="ARBA" id="ARBA00023012"/>
    </source>
</evidence>
<keyword evidence="6" id="KW-0804">Transcription</keyword>
<keyword evidence="3" id="KW-0902">Two-component regulatory system</keyword>
<comment type="function">
    <text evidence="7">May play the central regulatory role in sporulation. It may be an element of the effector pathway responsible for the activation of sporulation genes in response to nutritional stress. Spo0A may act in concert with spo0H (a sigma factor) to control the expression of some genes that are critical to the sporulation process.</text>
</comment>
<dbReference type="GO" id="GO:0032993">
    <property type="term" value="C:protein-DNA complex"/>
    <property type="evidence" value="ECO:0007669"/>
    <property type="project" value="TreeGrafter"/>
</dbReference>
<sequence length="113" mass="12934">MSTILVLEDDRELNQTMTYALEKEGYHVLSAYSCEEAKELSEQQTFHLAILDVNLPDGDGFPFCSWLKAKKQTPVLFVSARDLEEDVLFGYEMGADDYVTKPFSIKVLLKKIY</sequence>
<dbReference type="SMART" id="SM00448">
    <property type="entry name" value="REC"/>
    <property type="match status" value="1"/>
</dbReference>
<dbReference type="PROSITE" id="PS50110">
    <property type="entry name" value="RESPONSE_REGULATORY"/>
    <property type="match status" value="1"/>
</dbReference>
<dbReference type="GO" id="GO:0006355">
    <property type="term" value="P:regulation of DNA-templated transcription"/>
    <property type="evidence" value="ECO:0007669"/>
    <property type="project" value="TreeGrafter"/>
</dbReference>
<evidence type="ECO:0000256" key="1">
    <source>
        <dbReference type="ARBA" id="ARBA00018672"/>
    </source>
</evidence>
<dbReference type="AlphaFoldDB" id="A0A9D1X339"/>
<evidence type="ECO:0000313" key="11">
    <source>
        <dbReference type="Proteomes" id="UP000886805"/>
    </source>
</evidence>
<reference evidence="10" key="2">
    <citation type="submission" date="2021-04" db="EMBL/GenBank/DDBJ databases">
        <authorList>
            <person name="Gilroy R."/>
        </authorList>
    </citation>
    <scope>NUCLEOTIDE SEQUENCE</scope>
    <source>
        <strain evidence="10">ChiSxjej3B15-1167</strain>
    </source>
</reference>
<dbReference type="InterPro" id="IPR001789">
    <property type="entry name" value="Sig_transdc_resp-reg_receiver"/>
</dbReference>
<dbReference type="InterPro" id="IPR039420">
    <property type="entry name" value="WalR-like"/>
</dbReference>
<dbReference type="GO" id="GO:0000976">
    <property type="term" value="F:transcription cis-regulatory region binding"/>
    <property type="evidence" value="ECO:0007669"/>
    <property type="project" value="TreeGrafter"/>
</dbReference>
<comment type="caution">
    <text evidence="10">The sequence shown here is derived from an EMBL/GenBank/DDBJ whole genome shotgun (WGS) entry which is preliminary data.</text>
</comment>
<dbReference type="GO" id="GO:0000156">
    <property type="term" value="F:phosphorelay response regulator activity"/>
    <property type="evidence" value="ECO:0007669"/>
    <property type="project" value="TreeGrafter"/>
</dbReference>
<feature type="modified residue" description="4-aspartylphosphate" evidence="8">
    <location>
        <position position="52"/>
    </location>
</feature>
<evidence type="ECO:0000259" key="9">
    <source>
        <dbReference type="PROSITE" id="PS50110"/>
    </source>
</evidence>
<dbReference type="InterPro" id="IPR011006">
    <property type="entry name" value="CheY-like_superfamily"/>
</dbReference>
<dbReference type="PANTHER" id="PTHR48111:SF40">
    <property type="entry name" value="PHOSPHATE REGULON TRANSCRIPTIONAL REGULATORY PROTEIN PHOB"/>
    <property type="match status" value="1"/>
</dbReference>
<protein>
    <recommendedName>
        <fullName evidence="1">Stage 0 sporulation protein A homolog</fullName>
    </recommendedName>
</protein>
<keyword evidence="2 8" id="KW-0597">Phosphoprotein</keyword>
<evidence type="ECO:0000256" key="6">
    <source>
        <dbReference type="ARBA" id="ARBA00023163"/>
    </source>
</evidence>
<evidence type="ECO:0000313" key="10">
    <source>
        <dbReference type="EMBL" id="HIX71899.1"/>
    </source>
</evidence>
<keyword evidence="5" id="KW-0238">DNA-binding</keyword>
<feature type="domain" description="Response regulatory" evidence="9">
    <location>
        <begin position="3"/>
        <end position="113"/>
    </location>
</feature>
<keyword evidence="4" id="KW-0805">Transcription regulation</keyword>
<organism evidence="10 11">
    <name type="scientific">Candidatus Anaerobutyricum stercoripullorum</name>
    <dbReference type="NCBI Taxonomy" id="2838456"/>
    <lineage>
        <taxon>Bacteria</taxon>
        <taxon>Bacillati</taxon>
        <taxon>Bacillota</taxon>
        <taxon>Clostridia</taxon>
        <taxon>Lachnospirales</taxon>
        <taxon>Lachnospiraceae</taxon>
        <taxon>Anaerobutyricum</taxon>
    </lineage>
</organism>
<gene>
    <name evidence="10" type="ORF">H9849_02640</name>
</gene>
<name>A0A9D1X339_9FIRM</name>
<evidence type="ECO:0000256" key="4">
    <source>
        <dbReference type="ARBA" id="ARBA00023015"/>
    </source>
</evidence>
<feature type="non-terminal residue" evidence="10">
    <location>
        <position position="113"/>
    </location>
</feature>
<evidence type="ECO:0000256" key="7">
    <source>
        <dbReference type="ARBA" id="ARBA00024867"/>
    </source>
</evidence>
<dbReference type="Pfam" id="PF00072">
    <property type="entry name" value="Response_reg"/>
    <property type="match status" value="1"/>
</dbReference>
<dbReference type="Proteomes" id="UP000886805">
    <property type="component" value="Unassembled WGS sequence"/>
</dbReference>
<dbReference type="Gene3D" id="3.40.50.2300">
    <property type="match status" value="1"/>
</dbReference>
<dbReference type="SUPFAM" id="SSF52172">
    <property type="entry name" value="CheY-like"/>
    <property type="match status" value="1"/>
</dbReference>
<dbReference type="EMBL" id="DXEQ01000077">
    <property type="protein sequence ID" value="HIX71899.1"/>
    <property type="molecule type" value="Genomic_DNA"/>
</dbReference>
<dbReference type="PANTHER" id="PTHR48111">
    <property type="entry name" value="REGULATOR OF RPOS"/>
    <property type="match status" value="1"/>
</dbReference>
<reference evidence="10" key="1">
    <citation type="journal article" date="2021" name="PeerJ">
        <title>Extensive microbial diversity within the chicken gut microbiome revealed by metagenomics and culture.</title>
        <authorList>
            <person name="Gilroy R."/>
            <person name="Ravi A."/>
            <person name="Getino M."/>
            <person name="Pursley I."/>
            <person name="Horton D.L."/>
            <person name="Alikhan N.F."/>
            <person name="Baker D."/>
            <person name="Gharbi K."/>
            <person name="Hall N."/>
            <person name="Watson M."/>
            <person name="Adriaenssens E.M."/>
            <person name="Foster-Nyarko E."/>
            <person name="Jarju S."/>
            <person name="Secka A."/>
            <person name="Antonio M."/>
            <person name="Oren A."/>
            <person name="Chaudhuri R.R."/>
            <person name="La Ragione R."/>
            <person name="Hildebrand F."/>
            <person name="Pallen M.J."/>
        </authorList>
    </citation>
    <scope>NUCLEOTIDE SEQUENCE</scope>
    <source>
        <strain evidence="10">ChiSxjej3B15-1167</strain>
    </source>
</reference>
<evidence type="ECO:0000256" key="5">
    <source>
        <dbReference type="ARBA" id="ARBA00023125"/>
    </source>
</evidence>